<reference evidence="1 2" key="1">
    <citation type="journal article" date="2016" name="Nat. Commun.">
        <title>Thousands of microbial genomes shed light on interconnected biogeochemical processes in an aquifer system.</title>
        <authorList>
            <person name="Anantharaman K."/>
            <person name="Brown C.T."/>
            <person name="Hug L.A."/>
            <person name="Sharon I."/>
            <person name="Castelle C.J."/>
            <person name="Probst A.J."/>
            <person name="Thomas B.C."/>
            <person name="Singh A."/>
            <person name="Wilkins M.J."/>
            <person name="Karaoz U."/>
            <person name="Brodie E.L."/>
            <person name="Williams K.H."/>
            <person name="Hubbard S.S."/>
            <person name="Banfield J.F."/>
        </authorList>
    </citation>
    <scope>NUCLEOTIDE SEQUENCE [LARGE SCALE GENOMIC DNA]</scope>
</reference>
<protein>
    <submittedName>
        <fullName evidence="1">Uncharacterized protein</fullName>
    </submittedName>
</protein>
<comment type="caution">
    <text evidence="1">The sequence shown here is derived from an EMBL/GenBank/DDBJ whole genome shotgun (WGS) entry which is preliminary data.</text>
</comment>
<organism evidence="1 2">
    <name type="scientific">Candidatus Taylorbacteria bacterium RIFOXYD2_FULL_36_9</name>
    <dbReference type="NCBI Taxonomy" id="1802338"/>
    <lineage>
        <taxon>Bacteria</taxon>
        <taxon>Candidatus Tayloriibacteriota</taxon>
    </lineage>
</organism>
<dbReference type="AlphaFoldDB" id="A0A1G2PHA6"/>
<gene>
    <name evidence="1" type="ORF">A2541_02070</name>
</gene>
<dbReference type="EMBL" id="MHSQ01000003">
    <property type="protein sequence ID" value="OHA47714.1"/>
    <property type="molecule type" value="Genomic_DNA"/>
</dbReference>
<evidence type="ECO:0000313" key="2">
    <source>
        <dbReference type="Proteomes" id="UP000176965"/>
    </source>
</evidence>
<evidence type="ECO:0000313" key="1">
    <source>
        <dbReference type="EMBL" id="OHA47714.1"/>
    </source>
</evidence>
<name>A0A1G2PHA6_9BACT</name>
<dbReference type="STRING" id="1802338.A2541_02070"/>
<accession>A0A1G2PHA6</accession>
<dbReference type="Proteomes" id="UP000176965">
    <property type="component" value="Unassembled WGS sequence"/>
</dbReference>
<proteinExistence type="predicted"/>
<sequence length="255" mass="30246">MKDFQPQQKILNFLDDYIKSDYFQTKVLELRAEIGMPPEGFVISDDDLEKIIKSKMSFFNTVDSNKVSRENQKKVRLALRKIRANFPVDNIDVGLAFELYFYYNKCLKKMFEEAVLLDNLCKLVPARSEFFEYSADVKDFWNMYIDHQNDLTQKYPLALYISSSATQRDVVEYVRKIWNLFTEYGKEYANTTKVGKVKRKDDFIKERNELIWANRSLSRRKIMELLTDTYGADKTEDVGYIGKIISMERKRRKDV</sequence>